<gene>
    <name evidence="4" type="ORF">KDH_22990</name>
</gene>
<evidence type="ECO:0000313" key="4">
    <source>
        <dbReference type="EMBL" id="GLV55455.1"/>
    </source>
</evidence>
<reference evidence="4 5" key="1">
    <citation type="submission" date="2023-02" db="EMBL/GenBank/DDBJ databases">
        <title>Dictyobacter halimunensis sp. nov., a new member of the class Ktedonobacteria from forest soil in a geothermal area.</title>
        <authorList>
            <person name="Rachmania M.K."/>
            <person name="Ningsih F."/>
            <person name="Sakai Y."/>
            <person name="Yabe S."/>
            <person name="Yokota A."/>
            <person name="Sjamsuridzal W."/>
        </authorList>
    </citation>
    <scope>NUCLEOTIDE SEQUENCE [LARGE SCALE GENOMIC DNA]</scope>
    <source>
        <strain evidence="4 5">S3.2.2.5</strain>
    </source>
</reference>
<keyword evidence="1" id="KW-0812">Transmembrane</keyword>
<evidence type="ECO:0000259" key="3">
    <source>
        <dbReference type="Pfam" id="PF12146"/>
    </source>
</evidence>
<keyword evidence="5" id="KW-1185">Reference proteome</keyword>
<dbReference type="Pfam" id="PF00561">
    <property type="entry name" value="Abhydrolase_1"/>
    <property type="match status" value="1"/>
</dbReference>
<proteinExistence type="predicted"/>
<dbReference type="PANTHER" id="PTHR43358">
    <property type="entry name" value="ALPHA/BETA-HYDROLASE"/>
    <property type="match status" value="1"/>
</dbReference>
<dbReference type="PANTHER" id="PTHR43358:SF4">
    <property type="entry name" value="ALPHA_BETA HYDROLASE FOLD-1 DOMAIN-CONTAINING PROTEIN"/>
    <property type="match status" value="1"/>
</dbReference>
<dbReference type="InterPro" id="IPR000073">
    <property type="entry name" value="AB_hydrolase_1"/>
</dbReference>
<evidence type="ECO:0000313" key="5">
    <source>
        <dbReference type="Proteomes" id="UP001344906"/>
    </source>
</evidence>
<evidence type="ECO:0000259" key="2">
    <source>
        <dbReference type="Pfam" id="PF00561"/>
    </source>
</evidence>
<dbReference type="EMBL" id="BSRI01000001">
    <property type="protein sequence ID" value="GLV55455.1"/>
    <property type="molecule type" value="Genomic_DNA"/>
</dbReference>
<keyword evidence="1" id="KW-1133">Transmembrane helix</keyword>
<keyword evidence="1" id="KW-0472">Membrane</keyword>
<dbReference type="Proteomes" id="UP001344906">
    <property type="component" value="Unassembled WGS sequence"/>
</dbReference>
<organism evidence="4 5">
    <name type="scientific">Dictyobacter halimunensis</name>
    <dbReference type="NCBI Taxonomy" id="3026934"/>
    <lineage>
        <taxon>Bacteria</taxon>
        <taxon>Bacillati</taxon>
        <taxon>Chloroflexota</taxon>
        <taxon>Ktedonobacteria</taxon>
        <taxon>Ktedonobacterales</taxon>
        <taxon>Dictyobacteraceae</taxon>
        <taxon>Dictyobacter</taxon>
    </lineage>
</organism>
<dbReference type="RefSeq" id="WP_338249806.1">
    <property type="nucleotide sequence ID" value="NZ_BSRI01000001.1"/>
</dbReference>
<feature type="domain" description="AB hydrolase-1" evidence="2">
    <location>
        <begin position="93"/>
        <end position="204"/>
    </location>
</feature>
<feature type="domain" description="Serine aminopeptidase S33" evidence="3">
    <location>
        <begin position="241"/>
        <end position="297"/>
    </location>
</feature>
<dbReference type="InterPro" id="IPR052920">
    <property type="entry name" value="DNA-binding_regulatory"/>
</dbReference>
<dbReference type="Gene3D" id="3.40.50.1820">
    <property type="entry name" value="alpha/beta hydrolase"/>
    <property type="match status" value="1"/>
</dbReference>
<dbReference type="Pfam" id="PF12146">
    <property type="entry name" value="Hydrolase_4"/>
    <property type="match status" value="1"/>
</dbReference>
<dbReference type="SUPFAM" id="SSF53474">
    <property type="entry name" value="alpha/beta-Hydrolases"/>
    <property type="match status" value="1"/>
</dbReference>
<dbReference type="InterPro" id="IPR029058">
    <property type="entry name" value="AB_hydrolase_fold"/>
</dbReference>
<comment type="caution">
    <text evidence="4">The sequence shown here is derived from an EMBL/GenBank/DDBJ whole genome shotgun (WGS) entry which is preliminary data.</text>
</comment>
<name>A0ABQ6FP64_9CHLR</name>
<feature type="transmembrane region" description="Helical" evidence="1">
    <location>
        <begin position="6"/>
        <end position="27"/>
    </location>
</feature>
<accession>A0ABQ6FP64</accession>
<keyword evidence="4" id="KW-0378">Hydrolase</keyword>
<dbReference type="GO" id="GO:0016787">
    <property type="term" value="F:hydrolase activity"/>
    <property type="evidence" value="ECO:0007669"/>
    <property type="project" value="UniProtKB-KW"/>
</dbReference>
<dbReference type="InterPro" id="IPR022742">
    <property type="entry name" value="Hydrolase_4"/>
</dbReference>
<sequence length="314" mass="35314">MSIFGIVVLVIVVLVVLVLVASSLYFYRVGVYRQPKAFLIDNPDLQPIEASDLPIEDVAWVERQPFERIEMKSWDGLLLRAFYLPAPQATTKTVVLAHGYTGSSKLNMGPFAQMYHERFGYNVLMPDARGHGESEGNYIGFGWHERLDYVKWIHLLTQRLGEEIQVVLHGVSMGGATVLMTSGEPLPTQVKAVVADCAYTSAYDILAYQGKRMYHIPAFPFVDLTSLVCKLRSGFFFQEASALKQVQKTSLPILFIHGEEDTFVPTAMVHQLYAACPTYKELYVVPNAGHGLAYDTDPATYTRRCQQFLSRFIV</sequence>
<evidence type="ECO:0000256" key="1">
    <source>
        <dbReference type="SAM" id="Phobius"/>
    </source>
</evidence>
<protein>
    <submittedName>
        <fullName evidence="4">Alpha/beta hydrolase</fullName>
    </submittedName>
</protein>